<dbReference type="OrthoDB" id="6872885at2"/>
<dbReference type="Proteomes" id="UP000035760">
    <property type="component" value="Unassembled WGS sequence"/>
</dbReference>
<dbReference type="EMBL" id="CBTJ020000096">
    <property type="protein sequence ID" value="CDI04081.1"/>
    <property type="molecule type" value="Genomic_DNA"/>
</dbReference>
<reference evidence="2" key="1">
    <citation type="submission" date="2013-07" db="EMBL/GenBank/DDBJ databases">
        <authorList>
            <person name="McIlroy S."/>
        </authorList>
    </citation>
    <scope>NUCLEOTIDE SEQUENCE [LARGE SCALE GENOMIC DNA]</scope>
    <source>
        <strain evidence="2">Run_A_D11</strain>
    </source>
</reference>
<keyword evidence="3" id="KW-1185">Reference proteome</keyword>
<organism evidence="2 3">
    <name type="scientific">Candidatus Competibacter denitrificans Run_A_D11</name>
    <dbReference type="NCBI Taxonomy" id="1400863"/>
    <lineage>
        <taxon>Bacteria</taxon>
        <taxon>Pseudomonadati</taxon>
        <taxon>Pseudomonadota</taxon>
        <taxon>Gammaproteobacteria</taxon>
        <taxon>Candidatus Competibacteraceae</taxon>
        <taxon>Candidatus Competibacter</taxon>
    </lineage>
</organism>
<dbReference type="STRING" id="1400863.BN873_840003"/>
<accession>W6M802</accession>
<evidence type="ECO:0000313" key="3">
    <source>
        <dbReference type="Proteomes" id="UP000035760"/>
    </source>
</evidence>
<dbReference type="AlphaFoldDB" id="W6M802"/>
<protein>
    <recommendedName>
        <fullName evidence="4">DUF2752 domain-containing protein</fullName>
    </recommendedName>
</protein>
<name>W6M802_9GAMM</name>
<evidence type="ECO:0008006" key="4">
    <source>
        <dbReference type="Google" id="ProtNLM"/>
    </source>
</evidence>
<evidence type="ECO:0000256" key="1">
    <source>
        <dbReference type="SAM" id="MobiDB-lite"/>
    </source>
</evidence>
<reference evidence="2" key="2">
    <citation type="submission" date="2014-03" db="EMBL/GenBank/DDBJ databases">
        <title>Candidatus Competibacter-lineage genomes retrieved from metagenomes reveal functional metabolic diversity.</title>
        <authorList>
            <person name="McIlroy S.J."/>
            <person name="Albertsen M."/>
            <person name="Andresen E.K."/>
            <person name="Saunders A.M."/>
            <person name="Kristiansen R."/>
            <person name="Stokholm-Bjerregaard M."/>
            <person name="Nielsen K.L."/>
            <person name="Nielsen P.H."/>
        </authorList>
    </citation>
    <scope>NUCLEOTIDE SEQUENCE</scope>
    <source>
        <strain evidence="2">Run_A_D11</strain>
    </source>
</reference>
<feature type="region of interest" description="Disordered" evidence="1">
    <location>
        <begin position="130"/>
        <end position="193"/>
    </location>
</feature>
<dbReference type="RefSeq" id="WP_053085414.1">
    <property type="nucleotide sequence ID" value="NZ_CBTJ020000096.1"/>
</dbReference>
<evidence type="ECO:0000313" key="2">
    <source>
        <dbReference type="EMBL" id="CDI04081.1"/>
    </source>
</evidence>
<feature type="compositionally biased region" description="Basic and acidic residues" evidence="1">
    <location>
        <begin position="130"/>
        <end position="147"/>
    </location>
</feature>
<comment type="caution">
    <text evidence="2">The sequence shown here is derived from an EMBL/GenBank/DDBJ whole genome shotgun (WGS) entry which is preliminary data.</text>
</comment>
<proteinExistence type="predicted"/>
<sequence>MRLTCPCCGAAHSIEGLLADQSAREAVIAALGLPGTLGERLVRYVSLFRPRERALSWERAARLLSELNAAVSAAQIERDGRVYPAPLDYWKLAIDQMLDQRDKLKRPLKTHGYLFEIIIGLSQKAEEKRAARQEIEDERAKAREGDRQGQMVQAASLVESPVITTPDGAQLNEETSETLTSTRPARTPPPPEFRALLAKLKGKMTCDDSNPST</sequence>
<gene>
    <name evidence="2" type="ORF">BN873_840003</name>
</gene>